<dbReference type="EMBL" id="LT629802">
    <property type="protein sequence ID" value="SDV10608.1"/>
    <property type="molecule type" value="Genomic_DNA"/>
</dbReference>
<dbReference type="Proteomes" id="UP000198600">
    <property type="component" value="Chromosome I"/>
</dbReference>
<organism evidence="1 2">
    <name type="scientific">Pseudomonas mucidolens</name>
    <dbReference type="NCBI Taxonomy" id="46679"/>
    <lineage>
        <taxon>Bacteria</taxon>
        <taxon>Pseudomonadati</taxon>
        <taxon>Pseudomonadota</taxon>
        <taxon>Gammaproteobacteria</taxon>
        <taxon>Pseudomonadales</taxon>
        <taxon>Pseudomonadaceae</taxon>
        <taxon>Pseudomonas</taxon>
    </lineage>
</organism>
<name>A0A1H2NYX1_9PSED</name>
<dbReference type="AlphaFoldDB" id="A0A1H2NYX1"/>
<evidence type="ECO:0000313" key="1">
    <source>
        <dbReference type="EMBL" id="SDV10608.1"/>
    </source>
</evidence>
<protein>
    <submittedName>
        <fullName evidence="1">Uncharacterized protein</fullName>
    </submittedName>
</protein>
<reference evidence="2" key="1">
    <citation type="submission" date="2016-10" db="EMBL/GenBank/DDBJ databases">
        <authorList>
            <person name="Varghese N."/>
            <person name="Submissions S."/>
        </authorList>
    </citation>
    <scope>NUCLEOTIDE SEQUENCE [LARGE SCALE GENOMIC DNA]</scope>
    <source>
        <strain evidence="2">LMG 2223</strain>
    </source>
</reference>
<accession>A0A1H2NYX1</accession>
<keyword evidence="2" id="KW-1185">Reference proteome</keyword>
<gene>
    <name evidence="1" type="ORF">SAMN05216202_5067</name>
</gene>
<dbReference type="RefSeq" id="WP_157720802.1">
    <property type="nucleotide sequence ID" value="NZ_LS483433.1"/>
</dbReference>
<evidence type="ECO:0000313" key="2">
    <source>
        <dbReference type="Proteomes" id="UP000198600"/>
    </source>
</evidence>
<proteinExistence type="predicted"/>
<sequence>MKAQLRILVQDVSDVFRVIERQVTSIPSRENEANSGRKKARIAAGFLNT</sequence>